<keyword evidence="2" id="KW-0812">Transmembrane</keyword>
<evidence type="ECO:0000313" key="4">
    <source>
        <dbReference type="Proteomes" id="UP000594263"/>
    </source>
</evidence>
<dbReference type="Proteomes" id="UP000594263">
    <property type="component" value="Unplaced"/>
</dbReference>
<dbReference type="Gramene" id="Kaladp0071s0130.1.v1.1">
    <property type="protein sequence ID" value="Kaladp0071s0130.1.v1.1.CDS.1"/>
    <property type="gene ID" value="Kaladp0071s0130.v1.1"/>
</dbReference>
<accession>A0A7N0UJI8</accession>
<sequence length="99" mass="11273">MIHINIFSHHLSLSYLFAPLHLPYSFLFLTQKKIFLIKLPSKLSDGSGSFERCQLLSRSISHHFLLLVHRNIVSPEEVSHGIDSSEIQSDLQQSSRSAD</sequence>
<evidence type="ECO:0000313" key="3">
    <source>
        <dbReference type="EnsemblPlants" id="Kaladp0071s0130.1.v1.1.CDS.1"/>
    </source>
</evidence>
<dbReference type="AlphaFoldDB" id="A0A7N0UJI8"/>
<feature type="region of interest" description="Disordered" evidence="1">
    <location>
        <begin position="79"/>
        <end position="99"/>
    </location>
</feature>
<evidence type="ECO:0000256" key="2">
    <source>
        <dbReference type="SAM" id="Phobius"/>
    </source>
</evidence>
<protein>
    <submittedName>
        <fullName evidence="3">Uncharacterized protein</fullName>
    </submittedName>
</protein>
<proteinExistence type="predicted"/>
<keyword evidence="2" id="KW-0472">Membrane</keyword>
<reference evidence="3" key="1">
    <citation type="submission" date="2021-01" db="UniProtKB">
        <authorList>
            <consortium name="EnsemblPlants"/>
        </authorList>
    </citation>
    <scope>IDENTIFICATION</scope>
</reference>
<keyword evidence="4" id="KW-1185">Reference proteome</keyword>
<dbReference type="EnsemblPlants" id="Kaladp0071s0130.1.v1.1">
    <property type="protein sequence ID" value="Kaladp0071s0130.1.v1.1.CDS.1"/>
    <property type="gene ID" value="Kaladp0071s0130.v1.1"/>
</dbReference>
<keyword evidence="2" id="KW-1133">Transmembrane helix</keyword>
<name>A0A7N0UJI8_KALFE</name>
<feature type="transmembrane region" description="Helical" evidence="2">
    <location>
        <begin position="12"/>
        <end position="29"/>
    </location>
</feature>
<evidence type="ECO:0000256" key="1">
    <source>
        <dbReference type="SAM" id="MobiDB-lite"/>
    </source>
</evidence>
<feature type="compositionally biased region" description="Polar residues" evidence="1">
    <location>
        <begin position="85"/>
        <end position="99"/>
    </location>
</feature>
<organism evidence="3 4">
    <name type="scientific">Kalanchoe fedtschenkoi</name>
    <name type="common">Lavender scallops</name>
    <name type="synonym">South American air plant</name>
    <dbReference type="NCBI Taxonomy" id="63787"/>
    <lineage>
        <taxon>Eukaryota</taxon>
        <taxon>Viridiplantae</taxon>
        <taxon>Streptophyta</taxon>
        <taxon>Embryophyta</taxon>
        <taxon>Tracheophyta</taxon>
        <taxon>Spermatophyta</taxon>
        <taxon>Magnoliopsida</taxon>
        <taxon>eudicotyledons</taxon>
        <taxon>Gunneridae</taxon>
        <taxon>Pentapetalae</taxon>
        <taxon>Saxifragales</taxon>
        <taxon>Crassulaceae</taxon>
        <taxon>Kalanchoe</taxon>
    </lineage>
</organism>